<keyword evidence="11" id="KW-1185">Reference proteome</keyword>
<dbReference type="PROSITE" id="PS00292">
    <property type="entry name" value="CYCLINS"/>
    <property type="match status" value="1"/>
</dbReference>
<dbReference type="FunFam" id="1.10.472.10:FF:000167">
    <property type="entry name" value="Mitotic cyclin 6"/>
    <property type="match status" value="1"/>
</dbReference>
<evidence type="ECO:0000259" key="9">
    <source>
        <dbReference type="SMART" id="SM01332"/>
    </source>
</evidence>
<dbReference type="FunCoup" id="A0A2P5BDM4">
    <property type="interactions" value="2641"/>
</dbReference>
<evidence type="ECO:0000256" key="3">
    <source>
        <dbReference type="ARBA" id="ARBA00022618"/>
    </source>
</evidence>
<dbReference type="InterPro" id="IPR013763">
    <property type="entry name" value="Cyclin-like_dom"/>
</dbReference>
<proteinExistence type="inferred from homology"/>
<dbReference type="PANTHER" id="PTHR10177">
    <property type="entry name" value="CYCLINS"/>
    <property type="match status" value="1"/>
</dbReference>
<keyword evidence="3" id="KW-0132">Cell division</keyword>
<dbReference type="Pfam" id="PF02984">
    <property type="entry name" value="Cyclin_C"/>
    <property type="match status" value="1"/>
</dbReference>
<evidence type="ECO:0000256" key="4">
    <source>
        <dbReference type="ARBA" id="ARBA00023127"/>
    </source>
</evidence>
<dbReference type="STRING" id="63057.A0A2P5BDM4"/>
<sequence>MAEQGKCVRITRLAKKRSVAEVAVAAAVADDQWPNKKRVVLGELRNLSNAIAPPDPSVGKPRRVTKTKKIKKVVPIATTTKKIAKNEADTTPLDDPQMCGPYVSDIYAYLHKMEVEKKRRPSPDYLEKVQKDVSANMRGVLVDWLVEVAEEYKLGSDTLFLSISYIDRFLSMNPMTRQRLQLLGVSSMLIASKYEEISPPHVEDFCYITDNTYTKEEVVKMEADILKSLKFEMGNPTIRTFLRRFTDVAQESYKTSKMQSEFLGYYLAELSLLDYSCLKFLPSLVAASVVFLANFILCPDTHPWCSTLQKYSGYKPVDLRECVLLTHDLYLSRRGGTLHAIREKYKHHKFKCVATLSSPPEIPVSYFDDVN</sequence>
<evidence type="ECO:0000256" key="7">
    <source>
        <dbReference type="RuleBase" id="RU000383"/>
    </source>
</evidence>
<dbReference type="SMART" id="SM00385">
    <property type="entry name" value="CYCLIN"/>
    <property type="match status" value="2"/>
</dbReference>
<gene>
    <name evidence="10" type="ORF">TorRG33x02_324810</name>
</gene>
<dbReference type="InParanoid" id="A0A2P5BDM4"/>
<evidence type="ECO:0000256" key="1">
    <source>
        <dbReference type="ARBA" id="ARBA00006955"/>
    </source>
</evidence>
<name>A0A2P5BDM4_TREOI</name>
<evidence type="ECO:0000313" key="10">
    <source>
        <dbReference type="EMBL" id="PON46890.1"/>
    </source>
</evidence>
<feature type="domain" description="Cyclin-like" evidence="8">
    <location>
        <begin position="240"/>
        <end position="328"/>
    </location>
</feature>
<dbReference type="InterPro" id="IPR036915">
    <property type="entry name" value="Cyclin-like_sf"/>
</dbReference>
<dbReference type="GO" id="GO:0051301">
    <property type="term" value="P:cell division"/>
    <property type="evidence" value="ECO:0007669"/>
    <property type="project" value="UniProtKB-KW"/>
</dbReference>
<dbReference type="AlphaFoldDB" id="A0A2P5BDM4"/>
<reference evidence="11" key="1">
    <citation type="submission" date="2016-06" db="EMBL/GenBank/DDBJ databases">
        <title>Parallel loss of symbiosis genes in relatives of nitrogen-fixing non-legume Parasponia.</title>
        <authorList>
            <person name="Van Velzen R."/>
            <person name="Holmer R."/>
            <person name="Bu F."/>
            <person name="Rutten L."/>
            <person name="Van Zeijl A."/>
            <person name="Liu W."/>
            <person name="Santuari L."/>
            <person name="Cao Q."/>
            <person name="Sharma T."/>
            <person name="Shen D."/>
            <person name="Roswanjaya Y."/>
            <person name="Wardhani T."/>
            <person name="Kalhor M.S."/>
            <person name="Jansen J."/>
            <person name="Van den Hoogen J."/>
            <person name="Gungor B."/>
            <person name="Hartog M."/>
            <person name="Hontelez J."/>
            <person name="Verver J."/>
            <person name="Yang W.-C."/>
            <person name="Schijlen E."/>
            <person name="Repin R."/>
            <person name="Schilthuizen M."/>
            <person name="Schranz E."/>
            <person name="Heidstra R."/>
            <person name="Miyata K."/>
            <person name="Fedorova E."/>
            <person name="Kohlen W."/>
            <person name="Bisseling T."/>
            <person name="Smit S."/>
            <person name="Geurts R."/>
        </authorList>
    </citation>
    <scope>NUCLEOTIDE SEQUENCE [LARGE SCALE GENOMIC DNA]</scope>
    <source>
        <strain evidence="11">cv. RG33-2</strain>
    </source>
</reference>
<dbReference type="OrthoDB" id="5590282at2759"/>
<dbReference type="SMART" id="SM01332">
    <property type="entry name" value="Cyclin_C"/>
    <property type="match status" value="1"/>
</dbReference>
<evidence type="ECO:0000256" key="2">
    <source>
        <dbReference type="ARBA" id="ARBA00011177"/>
    </source>
</evidence>
<feature type="domain" description="Cyclin-like" evidence="8">
    <location>
        <begin position="143"/>
        <end position="227"/>
    </location>
</feature>
<dbReference type="CDD" id="cd20506">
    <property type="entry name" value="CYCLIN_AtCycA-like_rpt2"/>
    <property type="match status" value="1"/>
</dbReference>
<organism evidence="10 11">
    <name type="scientific">Trema orientale</name>
    <name type="common">Charcoal tree</name>
    <name type="synonym">Celtis orientalis</name>
    <dbReference type="NCBI Taxonomy" id="63057"/>
    <lineage>
        <taxon>Eukaryota</taxon>
        <taxon>Viridiplantae</taxon>
        <taxon>Streptophyta</taxon>
        <taxon>Embryophyta</taxon>
        <taxon>Tracheophyta</taxon>
        <taxon>Spermatophyta</taxon>
        <taxon>Magnoliopsida</taxon>
        <taxon>eudicotyledons</taxon>
        <taxon>Gunneridae</taxon>
        <taxon>Pentapetalae</taxon>
        <taxon>rosids</taxon>
        <taxon>fabids</taxon>
        <taxon>Rosales</taxon>
        <taxon>Cannabaceae</taxon>
        <taxon>Trema</taxon>
    </lineage>
</organism>
<keyword evidence="4 7" id="KW-0195">Cyclin</keyword>
<dbReference type="EMBL" id="JXTC01000545">
    <property type="protein sequence ID" value="PON46890.1"/>
    <property type="molecule type" value="Genomic_DNA"/>
</dbReference>
<dbReference type="InterPro" id="IPR004367">
    <property type="entry name" value="Cyclin_C-dom"/>
</dbReference>
<dbReference type="SUPFAM" id="SSF47954">
    <property type="entry name" value="Cyclin-like"/>
    <property type="match status" value="2"/>
</dbReference>
<evidence type="ECO:0000256" key="5">
    <source>
        <dbReference type="ARBA" id="ARBA00023306"/>
    </source>
</evidence>
<comment type="subunit">
    <text evidence="2">Interacts with the CDC2 protein kinase to form a serine/threonine kinase holoenzyme complex also known as maturation promoting factor (MPF). The cyclin subunit imparts substrate specificity to the complex.</text>
</comment>
<dbReference type="InterPro" id="IPR039361">
    <property type="entry name" value="Cyclin"/>
</dbReference>
<dbReference type="InterPro" id="IPR048258">
    <property type="entry name" value="Cyclins_cyclin-box"/>
</dbReference>
<protein>
    <recommendedName>
        <fullName evidence="6">B-like cyclin</fullName>
    </recommendedName>
</protein>
<dbReference type="FunFam" id="1.10.472.10:FF:000013">
    <property type="entry name" value="Cyclin A1"/>
    <property type="match status" value="1"/>
</dbReference>
<keyword evidence="5" id="KW-0131">Cell cycle</keyword>
<comment type="caution">
    <text evidence="10">The sequence shown here is derived from an EMBL/GenBank/DDBJ whole genome shotgun (WGS) entry which is preliminary data.</text>
</comment>
<dbReference type="CDD" id="cd20562">
    <property type="entry name" value="CYCLIN_AtCycA_like_rpt1"/>
    <property type="match status" value="1"/>
</dbReference>
<dbReference type="Pfam" id="PF00134">
    <property type="entry name" value="Cyclin_N"/>
    <property type="match status" value="1"/>
</dbReference>
<dbReference type="InterPro" id="IPR006671">
    <property type="entry name" value="Cyclin_N"/>
</dbReference>
<dbReference type="Gene3D" id="1.10.472.10">
    <property type="entry name" value="Cyclin-like"/>
    <property type="match status" value="2"/>
</dbReference>
<comment type="similarity">
    <text evidence="1">Belongs to the cyclin family. Cyclin AB subfamily.</text>
</comment>
<evidence type="ECO:0000313" key="11">
    <source>
        <dbReference type="Proteomes" id="UP000237000"/>
    </source>
</evidence>
<evidence type="ECO:0000259" key="8">
    <source>
        <dbReference type="SMART" id="SM00385"/>
    </source>
</evidence>
<dbReference type="Proteomes" id="UP000237000">
    <property type="component" value="Unassembled WGS sequence"/>
</dbReference>
<evidence type="ECO:0000256" key="6">
    <source>
        <dbReference type="ARBA" id="ARBA00032263"/>
    </source>
</evidence>
<accession>A0A2P5BDM4</accession>
<feature type="domain" description="Cyclin C-terminal" evidence="9">
    <location>
        <begin position="236"/>
        <end position="359"/>
    </location>
</feature>